<evidence type="ECO:0000313" key="2">
    <source>
        <dbReference type="EMBL" id="QDD68143.1"/>
    </source>
</evidence>
<feature type="chain" id="PRO_5042566940" evidence="1">
    <location>
        <begin position="17"/>
        <end position="183"/>
    </location>
</feature>
<dbReference type="AlphaFoldDB" id="A0AAJ4RB34"/>
<proteinExistence type="predicted"/>
<evidence type="ECO:0000256" key="1">
    <source>
        <dbReference type="SAM" id="SignalP"/>
    </source>
</evidence>
<organism evidence="3 4">
    <name type="scientific">Caminibacter pacificus</name>
    <dbReference type="NCBI Taxonomy" id="1424653"/>
    <lineage>
        <taxon>Bacteria</taxon>
        <taxon>Pseudomonadati</taxon>
        <taxon>Campylobacterota</taxon>
        <taxon>Epsilonproteobacteria</taxon>
        <taxon>Nautiliales</taxon>
        <taxon>Nautiliaceae</taxon>
        <taxon>Caminibacter</taxon>
    </lineage>
</organism>
<name>A0AAJ4RB34_9BACT</name>
<gene>
    <name evidence="2" type="ORF">C6V80_09830</name>
    <name evidence="3" type="ORF">EDC58_1976</name>
</gene>
<reference evidence="2 5" key="2">
    <citation type="submission" date="2019-06" db="EMBL/GenBank/DDBJ databases">
        <title>A comparative analysis of the Nautiliaceae.</title>
        <authorList>
            <person name="Grosche A."/>
            <person name="Smedile F."/>
            <person name="Vetriani C."/>
        </authorList>
    </citation>
    <scope>NUCLEOTIDE SEQUENCE [LARGE SCALE GENOMIC DNA]</scope>
    <source>
        <strain evidence="2 5">TB6</strain>
        <plasmid evidence="2 5">unnamed1</plasmid>
    </source>
</reference>
<evidence type="ECO:0000313" key="4">
    <source>
        <dbReference type="Proteomes" id="UP000272781"/>
    </source>
</evidence>
<protein>
    <submittedName>
        <fullName evidence="3">Uncharacterized protein</fullName>
    </submittedName>
</protein>
<dbReference type="RefSeq" id="WP_123353347.1">
    <property type="nucleotide sequence ID" value="NZ_CP040940.1"/>
</dbReference>
<geneLocation type="plasmid" evidence="2 5">
    <name>unnamed1</name>
</geneLocation>
<keyword evidence="2" id="KW-0614">Plasmid</keyword>
<sequence length="183" mass="21348">MRKTIFIFLISSFLFASVKFEGEVEHIYKVPINVYIKYKKGEINLSTLKKYSQPISFEEFETEIQNSYVVKKVVYKYVKAHKQVKRVQIKQIGQSQTAAKSNKKNELIANLQKQPLEIIIKYTLANFNKLPINDKQAIANIILYKVKQNPQLDYVSIKQDLQTNGLTKEFLENLLNSLKEIKD</sequence>
<evidence type="ECO:0000313" key="5">
    <source>
        <dbReference type="Proteomes" id="UP000298805"/>
    </source>
</evidence>
<dbReference type="Proteomes" id="UP000272781">
    <property type="component" value="Unassembled WGS sequence"/>
</dbReference>
<dbReference type="Proteomes" id="UP000298805">
    <property type="component" value="Plasmid unnamed1"/>
</dbReference>
<evidence type="ECO:0000313" key="3">
    <source>
        <dbReference type="EMBL" id="ROR38761.1"/>
    </source>
</evidence>
<reference evidence="3 4" key="1">
    <citation type="submission" date="2018-11" db="EMBL/GenBank/DDBJ databases">
        <title>Genomic Encyclopedia of Type Strains, Phase IV (KMG-IV): sequencing the most valuable type-strain genomes for metagenomic binning, comparative biology and taxonomic classification.</title>
        <authorList>
            <person name="Goeker M."/>
        </authorList>
    </citation>
    <scope>NUCLEOTIDE SEQUENCE [LARGE SCALE GENOMIC DNA]</scope>
    <source>
        <strain evidence="3 4">DSM 27783</strain>
    </source>
</reference>
<accession>A0AAJ4RB34</accession>
<keyword evidence="5" id="KW-1185">Reference proteome</keyword>
<feature type="signal peptide" evidence="1">
    <location>
        <begin position="1"/>
        <end position="16"/>
    </location>
</feature>
<dbReference type="EMBL" id="RJVK01000006">
    <property type="protein sequence ID" value="ROR38761.1"/>
    <property type="molecule type" value="Genomic_DNA"/>
</dbReference>
<keyword evidence="1" id="KW-0732">Signal</keyword>
<dbReference type="EMBL" id="CP040940">
    <property type="protein sequence ID" value="QDD68143.1"/>
    <property type="molecule type" value="Genomic_DNA"/>
</dbReference>